<dbReference type="Gene3D" id="3.10.490.10">
    <property type="entry name" value="Gamma-glutamyl cyclotransferase-like"/>
    <property type="match status" value="1"/>
</dbReference>
<evidence type="ECO:0000259" key="5">
    <source>
        <dbReference type="Pfam" id="PF06094"/>
    </source>
</evidence>
<dbReference type="InterPro" id="IPR036568">
    <property type="entry name" value="GGCT-like_sf"/>
</dbReference>
<dbReference type="GO" id="GO:0016740">
    <property type="term" value="F:transferase activity"/>
    <property type="evidence" value="ECO:0007669"/>
    <property type="project" value="UniProtKB-KW"/>
</dbReference>
<evidence type="ECO:0000313" key="7">
    <source>
        <dbReference type="Proteomes" id="UP001219568"/>
    </source>
</evidence>
<evidence type="ECO:0000256" key="3">
    <source>
        <dbReference type="ARBA" id="ARBA00030602"/>
    </source>
</evidence>
<reference evidence="6" key="2">
    <citation type="submission" date="2023-01" db="EMBL/GenBank/DDBJ databases">
        <authorList>
            <person name="Petersen C."/>
        </authorList>
    </citation>
    <scope>NUCLEOTIDE SEQUENCE</scope>
    <source>
        <strain evidence="6">IBT 15450</strain>
    </source>
</reference>
<dbReference type="InterPro" id="IPR045038">
    <property type="entry name" value="AIG2-like"/>
</dbReference>
<evidence type="ECO:0000256" key="2">
    <source>
        <dbReference type="ARBA" id="ARBA00022679"/>
    </source>
</evidence>
<keyword evidence="7" id="KW-1185">Reference proteome</keyword>
<evidence type="ECO:0000256" key="1">
    <source>
        <dbReference type="ARBA" id="ARBA00008861"/>
    </source>
</evidence>
<proteinExistence type="inferred from homology"/>
<sequence length="186" mass="20552">MVNTLTEASSSRDAVPPTPPPPPPANPQSKISPSVLKMRTIAPESVLFTPSPRPQGPAPAGLYFFYGTLQHPTLLKNILNLAEEPVLRPAYLHGYKCKLWGSYPALLPGRPRDTVQGSVYEVASVEHAERLAVYETNSYAPRACELRFGERGASEYYEGICFMFVGNTGDLRDGQFDLGEWLKQQK</sequence>
<dbReference type="PANTHER" id="PTHR31544">
    <property type="entry name" value="AIG2-LIKE PROTEIN D"/>
    <property type="match status" value="1"/>
</dbReference>
<accession>A0AAD6IE88</accession>
<dbReference type="AlphaFoldDB" id="A0AAD6IE88"/>
<feature type="domain" description="Gamma-glutamylcyclotransferase AIG2-like" evidence="5">
    <location>
        <begin position="63"/>
        <end position="181"/>
    </location>
</feature>
<dbReference type="InterPro" id="IPR013024">
    <property type="entry name" value="GGCT-like"/>
</dbReference>
<evidence type="ECO:0000313" key="6">
    <source>
        <dbReference type="EMBL" id="KAJ6044302.1"/>
    </source>
</evidence>
<organism evidence="6 7">
    <name type="scientific">Penicillium canescens</name>
    <dbReference type="NCBI Taxonomy" id="5083"/>
    <lineage>
        <taxon>Eukaryota</taxon>
        <taxon>Fungi</taxon>
        <taxon>Dikarya</taxon>
        <taxon>Ascomycota</taxon>
        <taxon>Pezizomycotina</taxon>
        <taxon>Eurotiomycetes</taxon>
        <taxon>Eurotiomycetidae</taxon>
        <taxon>Eurotiales</taxon>
        <taxon>Aspergillaceae</taxon>
        <taxon>Penicillium</taxon>
    </lineage>
</organism>
<comment type="caution">
    <text evidence="6">The sequence shown here is derived from an EMBL/GenBank/DDBJ whole genome shotgun (WGS) entry which is preliminary data.</text>
</comment>
<reference evidence="6" key="1">
    <citation type="journal article" date="2023" name="IMA Fungus">
        <title>Comparative genomic study of the Penicillium genus elucidates a diverse pangenome and 15 lateral gene transfer events.</title>
        <authorList>
            <person name="Petersen C."/>
            <person name="Sorensen T."/>
            <person name="Nielsen M.R."/>
            <person name="Sondergaard T.E."/>
            <person name="Sorensen J.L."/>
            <person name="Fitzpatrick D.A."/>
            <person name="Frisvad J.C."/>
            <person name="Nielsen K.L."/>
        </authorList>
    </citation>
    <scope>NUCLEOTIDE SEQUENCE</scope>
    <source>
        <strain evidence="6">IBT 15450</strain>
    </source>
</reference>
<keyword evidence="2" id="KW-0808">Transferase</keyword>
<gene>
    <name evidence="6" type="ORF">N7460_005657</name>
</gene>
<feature type="region of interest" description="Disordered" evidence="4">
    <location>
        <begin position="1"/>
        <end position="31"/>
    </location>
</feature>
<dbReference type="PANTHER" id="PTHR31544:SF4">
    <property type="entry name" value="GAMMA-GLUTAMYLCYCLOTRANSFERASE-RELATED"/>
    <property type="match status" value="1"/>
</dbReference>
<dbReference type="Pfam" id="PF06094">
    <property type="entry name" value="GGACT"/>
    <property type="match status" value="1"/>
</dbReference>
<protein>
    <recommendedName>
        <fullName evidence="3">Putative gamma-glutamylcyclotransferase</fullName>
    </recommendedName>
</protein>
<dbReference type="CDD" id="cd06661">
    <property type="entry name" value="GGCT_like"/>
    <property type="match status" value="1"/>
</dbReference>
<dbReference type="EMBL" id="JAQJZL010000004">
    <property type="protein sequence ID" value="KAJ6044302.1"/>
    <property type="molecule type" value="Genomic_DNA"/>
</dbReference>
<evidence type="ECO:0000256" key="4">
    <source>
        <dbReference type="SAM" id="MobiDB-lite"/>
    </source>
</evidence>
<dbReference type="SUPFAM" id="SSF110857">
    <property type="entry name" value="Gamma-glutamyl cyclotransferase-like"/>
    <property type="match status" value="1"/>
</dbReference>
<feature type="compositionally biased region" description="Pro residues" evidence="4">
    <location>
        <begin position="16"/>
        <end position="26"/>
    </location>
</feature>
<dbReference type="Proteomes" id="UP001219568">
    <property type="component" value="Unassembled WGS sequence"/>
</dbReference>
<comment type="similarity">
    <text evidence="1">Belongs to the gamma-glutamylcyclotransferase family.</text>
</comment>
<feature type="compositionally biased region" description="Polar residues" evidence="4">
    <location>
        <begin position="1"/>
        <end position="12"/>
    </location>
</feature>
<dbReference type="InterPro" id="IPR009288">
    <property type="entry name" value="AIG2-like_dom"/>
</dbReference>
<name>A0AAD6IE88_PENCN</name>